<dbReference type="Proteomes" id="UP001187531">
    <property type="component" value="Unassembled WGS sequence"/>
</dbReference>
<sequence>MINARNKIRSNALNMNLFAQLCDEKDVEFQRLLLNTEAGDVLQPKRISDSVVFDALLFWHPTPYMLFPPVHEFSELFSENLGKGKGEKAHLNLKPDAWPKSFKARVVPLAICEKVKSELNQLVKIKVLEKVYYSDWASLIVPVNKHNGSVRICDLNGAYLQIELDDESKKLVTLNTPLGPYRYKCLPFGISESGAIFQEILDKILSGVHAAHIVDDVLITGKNDSEHLENLRSVLDQLRDFGIRLNPEKCEFFAYQVKYFGFVLSAKGIEPNPRKVEAVMHTPRPRNRHEL</sequence>
<evidence type="ECO:0000313" key="3">
    <source>
        <dbReference type="Proteomes" id="UP001187531"/>
    </source>
</evidence>
<dbReference type="Gene3D" id="3.30.70.270">
    <property type="match status" value="1"/>
</dbReference>
<accession>A0AA88IHU5</accession>
<dbReference type="AlphaFoldDB" id="A0AA88IHU5"/>
<dbReference type="PANTHER" id="PTHR37984:SF5">
    <property type="entry name" value="PROTEIN NYNRIN-LIKE"/>
    <property type="match status" value="1"/>
</dbReference>
<evidence type="ECO:0000259" key="1">
    <source>
        <dbReference type="PROSITE" id="PS50878"/>
    </source>
</evidence>
<feature type="domain" description="Reverse transcriptase" evidence="1">
    <location>
        <begin position="1"/>
        <end position="264"/>
    </location>
</feature>
<dbReference type="PANTHER" id="PTHR37984">
    <property type="entry name" value="PROTEIN CBG26694"/>
    <property type="match status" value="1"/>
</dbReference>
<dbReference type="EMBL" id="JAVRJZ010000001">
    <property type="protein sequence ID" value="KAK2727614.1"/>
    <property type="molecule type" value="Genomic_DNA"/>
</dbReference>
<gene>
    <name evidence="2" type="ORF">QYM36_008185</name>
</gene>
<dbReference type="InterPro" id="IPR050951">
    <property type="entry name" value="Retrovirus_Pol_polyprotein"/>
</dbReference>
<organism evidence="2 3">
    <name type="scientific">Artemia franciscana</name>
    <name type="common">Brine shrimp</name>
    <name type="synonym">Artemia sanfranciscana</name>
    <dbReference type="NCBI Taxonomy" id="6661"/>
    <lineage>
        <taxon>Eukaryota</taxon>
        <taxon>Metazoa</taxon>
        <taxon>Ecdysozoa</taxon>
        <taxon>Arthropoda</taxon>
        <taxon>Crustacea</taxon>
        <taxon>Branchiopoda</taxon>
        <taxon>Anostraca</taxon>
        <taxon>Artemiidae</taxon>
        <taxon>Artemia</taxon>
    </lineage>
</organism>
<protein>
    <recommendedName>
        <fullName evidence="1">Reverse transcriptase domain-containing protein</fullName>
    </recommendedName>
</protein>
<dbReference type="InterPro" id="IPR043128">
    <property type="entry name" value="Rev_trsase/Diguanyl_cyclase"/>
</dbReference>
<comment type="caution">
    <text evidence="2">The sequence shown here is derived from an EMBL/GenBank/DDBJ whole genome shotgun (WGS) entry which is preliminary data.</text>
</comment>
<proteinExistence type="predicted"/>
<dbReference type="Pfam" id="PF00078">
    <property type="entry name" value="RVT_1"/>
    <property type="match status" value="1"/>
</dbReference>
<dbReference type="SUPFAM" id="SSF56672">
    <property type="entry name" value="DNA/RNA polymerases"/>
    <property type="match status" value="1"/>
</dbReference>
<dbReference type="InterPro" id="IPR000477">
    <property type="entry name" value="RT_dom"/>
</dbReference>
<dbReference type="CDD" id="cd01647">
    <property type="entry name" value="RT_LTR"/>
    <property type="match status" value="1"/>
</dbReference>
<reference evidence="2" key="1">
    <citation type="submission" date="2023-07" db="EMBL/GenBank/DDBJ databases">
        <title>Chromosome-level genome assembly of Artemia franciscana.</title>
        <authorList>
            <person name="Jo E."/>
        </authorList>
    </citation>
    <scope>NUCLEOTIDE SEQUENCE</scope>
    <source>
        <tissue evidence="2">Whole body</tissue>
    </source>
</reference>
<dbReference type="Gene3D" id="3.10.10.10">
    <property type="entry name" value="HIV Type 1 Reverse Transcriptase, subunit A, domain 1"/>
    <property type="match status" value="2"/>
</dbReference>
<dbReference type="GO" id="GO:0071897">
    <property type="term" value="P:DNA biosynthetic process"/>
    <property type="evidence" value="ECO:0007669"/>
    <property type="project" value="UniProtKB-ARBA"/>
</dbReference>
<dbReference type="PROSITE" id="PS50878">
    <property type="entry name" value="RT_POL"/>
    <property type="match status" value="1"/>
</dbReference>
<keyword evidence="3" id="KW-1185">Reference proteome</keyword>
<dbReference type="InterPro" id="IPR043502">
    <property type="entry name" value="DNA/RNA_pol_sf"/>
</dbReference>
<name>A0AA88IHU5_ARTSF</name>
<evidence type="ECO:0000313" key="2">
    <source>
        <dbReference type="EMBL" id="KAK2727614.1"/>
    </source>
</evidence>